<accession>A0A420I2Z6</accession>
<feature type="compositionally biased region" description="Polar residues" evidence="9">
    <location>
        <begin position="251"/>
        <end position="264"/>
    </location>
</feature>
<dbReference type="GO" id="GO:0006511">
    <property type="term" value="P:ubiquitin-dependent protein catabolic process"/>
    <property type="evidence" value="ECO:0007669"/>
    <property type="project" value="TreeGrafter"/>
</dbReference>
<feature type="region of interest" description="Disordered" evidence="9">
    <location>
        <begin position="112"/>
        <end position="133"/>
    </location>
</feature>
<comment type="caution">
    <text evidence="11">The sequence shown here is derived from an EMBL/GenBank/DDBJ whole genome shotgun (WGS) entry which is preliminary data.</text>
</comment>
<feature type="region of interest" description="Disordered" evidence="9">
    <location>
        <begin position="385"/>
        <end position="517"/>
    </location>
</feature>
<keyword evidence="4" id="KW-0479">Metal-binding</keyword>
<evidence type="ECO:0000256" key="9">
    <source>
        <dbReference type="SAM" id="MobiDB-lite"/>
    </source>
</evidence>
<keyword evidence="5 8" id="KW-0863">Zinc-finger</keyword>
<feature type="region of interest" description="Disordered" evidence="9">
    <location>
        <begin position="201"/>
        <end position="221"/>
    </location>
</feature>
<dbReference type="SMART" id="SM00184">
    <property type="entry name" value="RING"/>
    <property type="match status" value="1"/>
</dbReference>
<feature type="domain" description="RING-type" evidence="10">
    <location>
        <begin position="341"/>
        <end position="382"/>
    </location>
</feature>
<dbReference type="GO" id="GO:0061630">
    <property type="term" value="F:ubiquitin protein ligase activity"/>
    <property type="evidence" value="ECO:0007669"/>
    <property type="project" value="UniProtKB-EC"/>
</dbReference>
<keyword evidence="6" id="KW-0833">Ubl conjugation pathway</keyword>
<dbReference type="OrthoDB" id="8062037at2759"/>
<organism evidence="11 12">
    <name type="scientific">Erysiphe neolycopersici</name>
    <dbReference type="NCBI Taxonomy" id="212602"/>
    <lineage>
        <taxon>Eukaryota</taxon>
        <taxon>Fungi</taxon>
        <taxon>Dikarya</taxon>
        <taxon>Ascomycota</taxon>
        <taxon>Pezizomycotina</taxon>
        <taxon>Leotiomycetes</taxon>
        <taxon>Erysiphales</taxon>
        <taxon>Erysiphaceae</taxon>
        <taxon>Erysiphe</taxon>
    </lineage>
</organism>
<sequence>MADHSSHNSRTVHLDATGSRNVVYCHQCEQEWWEDEFGLECPHCEGNITEIVTPGADDPRGLSQLPELVTSTPQNAYNRSWTEYSSSDSVDSEEINLDGLGGNSSVVVRTFRNSNPRSPSSENQDSRDSVTGNETRHVLSDFRNMISGFLGPQFRHSAPGRSGPETLFNEPNIQTRTFRFGGNGHGNTFVGGRIIVTNTSTLGGNSLRPRNANEPQSEGTPQVDDIVTSILAPTMSNGSAGFGFGDENDYQTESSGSQTRSSDFQAGPPGFQALLSTMLNPRNARFGDAVYSQEALDEILTTLMEQAASNAPGPASPEAIAALPKIKLDTKLLGNEGKGECSICMDEVKLGDEVIILPCKHWFDEACVTAWLKEHNTCPICRKGITEDSSSDTSNSPRNQNSSAGSQNVNRQSRRGPVRTLFLRRESRNRNEDSTDSSRTADERSQWRSSPRGHEQSDNLAPMPGSFPTDDTENRSSERSRDTRSSNSRNSNNISRSSPFHRIRGLHDRLNNNLRNN</sequence>
<dbReference type="Proteomes" id="UP000286134">
    <property type="component" value="Unassembled WGS sequence"/>
</dbReference>
<reference evidence="11 12" key="1">
    <citation type="journal article" date="2018" name="BMC Genomics">
        <title>Comparative genome analyses reveal sequence features reflecting distinct modes of host-adaptation between dicot and monocot powdery mildew.</title>
        <authorList>
            <person name="Wu Y."/>
            <person name="Ma X."/>
            <person name="Pan Z."/>
            <person name="Kale S.D."/>
            <person name="Song Y."/>
            <person name="King H."/>
            <person name="Zhang Q."/>
            <person name="Presley C."/>
            <person name="Deng X."/>
            <person name="Wei C.I."/>
            <person name="Xiao S."/>
        </authorList>
    </citation>
    <scope>NUCLEOTIDE SEQUENCE [LARGE SCALE GENOMIC DNA]</scope>
    <source>
        <strain evidence="11">UMSG2</strain>
    </source>
</reference>
<feature type="compositionally biased region" description="Basic and acidic residues" evidence="9">
    <location>
        <begin position="423"/>
        <end position="433"/>
    </location>
</feature>
<evidence type="ECO:0000313" key="11">
    <source>
        <dbReference type="EMBL" id="RKF64060.1"/>
    </source>
</evidence>
<dbReference type="InterPro" id="IPR013083">
    <property type="entry name" value="Znf_RING/FYVE/PHD"/>
</dbReference>
<dbReference type="EMBL" id="MCFK01002161">
    <property type="protein sequence ID" value="RKF64060.1"/>
    <property type="molecule type" value="Genomic_DNA"/>
</dbReference>
<dbReference type="STRING" id="212602.A0A420I2Z6"/>
<dbReference type="PANTHER" id="PTHR45931">
    <property type="entry name" value="SI:CH211-59O9.10"/>
    <property type="match status" value="1"/>
</dbReference>
<gene>
    <name evidence="11" type="ORF">OnM2_021045</name>
</gene>
<name>A0A420I2Z6_9PEZI</name>
<evidence type="ECO:0000256" key="3">
    <source>
        <dbReference type="ARBA" id="ARBA00022679"/>
    </source>
</evidence>
<feature type="compositionally biased region" description="Low complexity" evidence="9">
    <location>
        <begin position="112"/>
        <end position="121"/>
    </location>
</feature>
<evidence type="ECO:0000256" key="5">
    <source>
        <dbReference type="ARBA" id="ARBA00022771"/>
    </source>
</evidence>
<proteinExistence type="predicted"/>
<dbReference type="Pfam" id="PF13639">
    <property type="entry name" value="zf-RING_2"/>
    <property type="match status" value="1"/>
</dbReference>
<feature type="region of interest" description="Disordered" evidence="9">
    <location>
        <begin position="238"/>
        <end position="267"/>
    </location>
</feature>
<evidence type="ECO:0000259" key="10">
    <source>
        <dbReference type="PROSITE" id="PS50089"/>
    </source>
</evidence>
<comment type="catalytic activity">
    <reaction evidence="1">
        <text>S-ubiquitinyl-[E2 ubiquitin-conjugating enzyme]-L-cysteine + [acceptor protein]-L-lysine = [E2 ubiquitin-conjugating enzyme]-L-cysteine + N(6)-ubiquitinyl-[acceptor protein]-L-lysine.</text>
        <dbReference type="EC" id="2.3.2.27"/>
    </reaction>
</comment>
<evidence type="ECO:0000256" key="2">
    <source>
        <dbReference type="ARBA" id="ARBA00012483"/>
    </source>
</evidence>
<feature type="compositionally biased region" description="Basic and acidic residues" evidence="9">
    <location>
        <begin position="439"/>
        <end position="457"/>
    </location>
</feature>
<feature type="compositionally biased region" description="Basic and acidic residues" evidence="9">
    <location>
        <begin position="124"/>
        <end position="133"/>
    </location>
</feature>
<evidence type="ECO:0000256" key="7">
    <source>
        <dbReference type="ARBA" id="ARBA00022833"/>
    </source>
</evidence>
<dbReference type="InterPro" id="IPR001841">
    <property type="entry name" value="Znf_RING"/>
</dbReference>
<evidence type="ECO:0000313" key="12">
    <source>
        <dbReference type="Proteomes" id="UP000286134"/>
    </source>
</evidence>
<dbReference type="GO" id="GO:0016567">
    <property type="term" value="P:protein ubiquitination"/>
    <property type="evidence" value="ECO:0007669"/>
    <property type="project" value="UniProtKB-ARBA"/>
</dbReference>
<dbReference type="InterPro" id="IPR051834">
    <property type="entry name" value="RING_finger_E3_ligase"/>
</dbReference>
<evidence type="ECO:0000256" key="6">
    <source>
        <dbReference type="ARBA" id="ARBA00022786"/>
    </source>
</evidence>
<dbReference type="PANTHER" id="PTHR45931:SF3">
    <property type="entry name" value="RING ZINC FINGER-CONTAINING PROTEIN"/>
    <property type="match status" value="1"/>
</dbReference>
<protein>
    <recommendedName>
        <fullName evidence="2">RING-type E3 ubiquitin transferase</fullName>
        <ecNumber evidence="2">2.3.2.27</ecNumber>
    </recommendedName>
</protein>
<evidence type="ECO:0000256" key="1">
    <source>
        <dbReference type="ARBA" id="ARBA00000900"/>
    </source>
</evidence>
<dbReference type="GO" id="GO:0005634">
    <property type="term" value="C:nucleus"/>
    <property type="evidence" value="ECO:0007669"/>
    <property type="project" value="TreeGrafter"/>
</dbReference>
<evidence type="ECO:0000256" key="8">
    <source>
        <dbReference type="PROSITE-ProRule" id="PRU00175"/>
    </source>
</evidence>
<feature type="compositionally biased region" description="Basic and acidic residues" evidence="9">
    <location>
        <begin position="472"/>
        <end position="484"/>
    </location>
</feature>
<dbReference type="PROSITE" id="PS50089">
    <property type="entry name" value="ZF_RING_2"/>
    <property type="match status" value="1"/>
</dbReference>
<feature type="compositionally biased region" description="Low complexity" evidence="9">
    <location>
        <begin position="485"/>
        <end position="498"/>
    </location>
</feature>
<dbReference type="Gene3D" id="3.30.40.10">
    <property type="entry name" value="Zinc/RING finger domain, C3HC4 (zinc finger)"/>
    <property type="match status" value="1"/>
</dbReference>
<feature type="compositionally biased region" description="Polar residues" evidence="9">
    <location>
        <begin position="387"/>
        <end position="411"/>
    </location>
</feature>
<dbReference type="GO" id="GO:0008270">
    <property type="term" value="F:zinc ion binding"/>
    <property type="evidence" value="ECO:0007669"/>
    <property type="project" value="UniProtKB-KW"/>
</dbReference>
<dbReference type="SUPFAM" id="SSF57850">
    <property type="entry name" value="RING/U-box"/>
    <property type="match status" value="1"/>
</dbReference>
<dbReference type="AlphaFoldDB" id="A0A420I2Z6"/>
<keyword evidence="12" id="KW-1185">Reference proteome</keyword>
<keyword evidence="3" id="KW-0808">Transferase</keyword>
<dbReference type="EC" id="2.3.2.27" evidence="2"/>
<evidence type="ECO:0000256" key="4">
    <source>
        <dbReference type="ARBA" id="ARBA00022723"/>
    </source>
</evidence>
<dbReference type="FunFam" id="3.30.40.10:FF:000127">
    <property type="entry name" value="E3 ubiquitin-protein ligase RNF181"/>
    <property type="match status" value="1"/>
</dbReference>
<keyword evidence="7" id="KW-0862">Zinc</keyword>